<accession>A0ABY3XNH7</accession>
<evidence type="ECO:0000256" key="1">
    <source>
        <dbReference type="SAM" id="MobiDB-lite"/>
    </source>
</evidence>
<evidence type="ECO:0000313" key="3">
    <source>
        <dbReference type="EMBL" id="UNS95976.1"/>
    </source>
</evidence>
<reference evidence="3 4" key="1">
    <citation type="journal article" date="2023" name="Microbiol. Spectr.">
        <title>Synergy between Genome Mining, Metabolomics, and Bioinformatics Uncovers Antibacterial Chlorinated Carbazole Alkaloids and Their Biosynthetic Gene Cluster from Streptomyces tubbatahanensis sp. nov., a Novel Actinomycete Isolated from Sulu Sea, Philippines.</title>
        <authorList>
            <person name="Tenebro C.P."/>
            <person name="Trono D.J.V.L."/>
            <person name="Balida L.A.P."/>
            <person name="Bayog L.K.A."/>
            <person name="Bruna J.R."/>
            <person name="Sabido E.M."/>
            <person name="Caspe D.P.C."/>
            <person name="de Los Santos E.L.C."/>
            <person name="Saludes J.P."/>
            <person name="Dalisay D.S."/>
        </authorList>
    </citation>
    <scope>NUCLEOTIDE SEQUENCE [LARGE SCALE GENOMIC DNA]</scope>
    <source>
        <strain evidence="3 4">DSD3025</strain>
    </source>
</reference>
<evidence type="ECO:0008006" key="5">
    <source>
        <dbReference type="Google" id="ProtNLM"/>
    </source>
</evidence>
<sequence>MPTLTTVIWIVVALLLVGVYLSWTAGRLDRLHARIDAARAALDAGLLRRASIAQELATAGVLDPAASMVLYQAAHDARLAEQDHREVAESELSQALRAVFAESAQLEAVRAAPGGRETAEELGAAVRRVPMARRFHNDAVRAARALRRHRKVRWFRLAGHAPFPLAFEMDDEPPPVLADRGHGAPPAPGSPGGPGGGAEFGGAEGPDAERRGFEGPGDEGHGPEQGRGADG</sequence>
<dbReference type="EMBL" id="CP093846">
    <property type="protein sequence ID" value="UNS95976.1"/>
    <property type="molecule type" value="Genomic_DNA"/>
</dbReference>
<feature type="transmembrane region" description="Helical" evidence="2">
    <location>
        <begin position="6"/>
        <end position="25"/>
    </location>
</feature>
<evidence type="ECO:0000313" key="4">
    <source>
        <dbReference type="Proteomes" id="UP001202244"/>
    </source>
</evidence>
<keyword evidence="2" id="KW-1133">Transmembrane helix</keyword>
<proteinExistence type="predicted"/>
<organism evidence="3 4">
    <name type="scientific">Streptomyces tubbatahanensis</name>
    <dbReference type="NCBI Taxonomy" id="2923272"/>
    <lineage>
        <taxon>Bacteria</taxon>
        <taxon>Bacillati</taxon>
        <taxon>Actinomycetota</taxon>
        <taxon>Actinomycetes</taxon>
        <taxon>Kitasatosporales</taxon>
        <taxon>Streptomycetaceae</taxon>
        <taxon>Streptomyces</taxon>
    </lineage>
</organism>
<keyword evidence="4" id="KW-1185">Reference proteome</keyword>
<feature type="compositionally biased region" description="Basic and acidic residues" evidence="1">
    <location>
        <begin position="207"/>
        <end position="231"/>
    </location>
</feature>
<dbReference type="InterPro" id="IPR023353">
    <property type="entry name" value="LemA-like_dom_sf"/>
</dbReference>
<dbReference type="Proteomes" id="UP001202244">
    <property type="component" value="Chromosome"/>
</dbReference>
<gene>
    <name evidence="3" type="ORF">MMF93_05275</name>
</gene>
<name>A0ABY3XNH7_9ACTN</name>
<feature type="compositionally biased region" description="Gly residues" evidence="1">
    <location>
        <begin position="192"/>
        <end position="204"/>
    </location>
</feature>
<evidence type="ECO:0000256" key="2">
    <source>
        <dbReference type="SAM" id="Phobius"/>
    </source>
</evidence>
<keyword evidence="2" id="KW-0472">Membrane</keyword>
<protein>
    <recommendedName>
        <fullName evidence="5">Secreted protein</fullName>
    </recommendedName>
</protein>
<dbReference type="Gene3D" id="1.20.1440.20">
    <property type="entry name" value="LemA-like domain"/>
    <property type="match status" value="1"/>
</dbReference>
<keyword evidence="2" id="KW-0812">Transmembrane</keyword>
<feature type="region of interest" description="Disordered" evidence="1">
    <location>
        <begin position="172"/>
        <end position="231"/>
    </location>
</feature>